<dbReference type="CDD" id="cd00085">
    <property type="entry name" value="HNHc"/>
    <property type="match status" value="1"/>
</dbReference>
<accession>A0A0G7ZMU5</accession>
<dbReference type="AlphaFoldDB" id="A0A0G7ZMU5"/>
<dbReference type="Gene3D" id="1.10.30.50">
    <property type="match status" value="1"/>
</dbReference>
<sequence>MERIKFTINDRKQVWNSDPKCTGKKSCKDQFGRMIKEDHYNRRSQYGWTIDHVIPIARDGTNDLSNLQPLHWQSNLDKNDSPHFSKRI</sequence>
<name>A0A0G7ZMU5_9MOLU</name>
<evidence type="ECO:0000259" key="1">
    <source>
        <dbReference type="SMART" id="SM00507"/>
    </source>
</evidence>
<dbReference type="InterPro" id="IPR003615">
    <property type="entry name" value="HNH_nuc"/>
</dbReference>
<dbReference type="Pfam" id="PF01844">
    <property type="entry name" value="HNH"/>
    <property type="match status" value="1"/>
</dbReference>
<evidence type="ECO:0000313" key="3">
    <source>
        <dbReference type="Proteomes" id="UP000242141"/>
    </source>
</evidence>
<gene>
    <name evidence="2" type="ORF">HEPPS_00900</name>
</gene>
<feature type="domain" description="HNH nuclease" evidence="1">
    <location>
        <begin position="25"/>
        <end position="76"/>
    </location>
</feature>
<proteinExistence type="predicted"/>
<dbReference type="EMBL" id="CWGI01000001">
    <property type="protein sequence ID" value="CRX36891.1"/>
    <property type="molecule type" value="Genomic_DNA"/>
</dbReference>
<dbReference type="SMART" id="SM00507">
    <property type="entry name" value="HNHc"/>
    <property type="match status" value="1"/>
</dbReference>
<dbReference type="InterPro" id="IPR002711">
    <property type="entry name" value="HNH"/>
</dbReference>
<keyword evidence="2" id="KW-0255">Endonuclease</keyword>
<keyword evidence="2" id="KW-0378">Hydrolase</keyword>
<protein>
    <submittedName>
        <fullName evidence="2">| / HNH endonuclease / 377955:378221 Reverse</fullName>
    </submittedName>
</protein>
<dbReference type="GO" id="GO:0008270">
    <property type="term" value="F:zinc ion binding"/>
    <property type="evidence" value="ECO:0007669"/>
    <property type="project" value="InterPro"/>
</dbReference>
<organism evidence="2 3">
    <name type="scientific">Candidatus Hepatoplasma crinochetorum</name>
    <dbReference type="NCBI Taxonomy" id="295596"/>
    <lineage>
        <taxon>Bacteria</taxon>
        <taxon>Bacillati</taxon>
        <taxon>Mycoplasmatota</taxon>
        <taxon>Mollicutes</taxon>
        <taxon>Candidatus Hepatoplasmataceae</taxon>
        <taxon>Candidatus Hepatoplasma</taxon>
    </lineage>
</organism>
<dbReference type="GO" id="GO:0003676">
    <property type="term" value="F:nucleic acid binding"/>
    <property type="evidence" value="ECO:0007669"/>
    <property type="project" value="InterPro"/>
</dbReference>
<keyword evidence="2" id="KW-0540">Nuclease</keyword>
<reference evidence="3" key="1">
    <citation type="submission" date="2015-05" db="EMBL/GenBank/DDBJ databases">
        <authorList>
            <person name="Collingro A."/>
        </authorList>
    </citation>
    <scope>NUCLEOTIDE SEQUENCE [LARGE SCALE GENOMIC DNA]</scope>
    <source>
        <strain evidence="3">Ps</strain>
    </source>
</reference>
<dbReference type="Proteomes" id="UP000242141">
    <property type="component" value="Unassembled WGS sequence"/>
</dbReference>
<dbReference type="GO" id="GO:0004519">
    <property type="term" value="F:endonuclease activity"/>
    <property type="evidence" value="ECO:0007669"/>
    <property type="project" value="UniProtKB-KW"/>
</dbReference>
<keyword evidence="3" id="KW-1185">Reference proteome</keyword>
<evidence type="ECO:0000313" key="2">
    <source>
        <dbReference type="EMBL" id="CRX36891.1"/>
    </source>
</evidence>